<name>A0A653IEH7_9BACL</name>
<dbReference type="EMBL" id="CABWKQ010000027">
    <property type="protein sequence ID" value="VWX37647.1"/>
    <property type="molecule type" value="Genomic_DNA"/>
</dbReference>
<keyword evidence="1" id="KW-0732">Signal</keyword>
<proteinExistence type="predicted"/>
<feature type="signal peptide" evidence="1">
    <location>
        <begin position="1"/>
        <end position="25"/>
    </location>
</feature>
<evidence type="ECO:0000313" key="3">
    <source>
        <dbReference type="Proteomes" id="UP000439752"/>
    </source>
</evidence>
<feature type="chain" id="PRO_5024961431" description="Lipoprotein" evidence="1">
    <location>
        <begin position="26"/>
        <end position="385"/>
    </location>
</feature>
<dbReference type="Proteomes" id="UP000439752">
    <property type="component" value="Unassembled WGS sequence"/>
</dbReference>
<dbReference type="PROSITE" id="PS51257">
    <property type="entry name" value="PROKAR_LIPOPROTEIN"/>
    <property type="match status" value="1"/>
</dbReference>
<gene>
    <name evidence="2" type="ORF">EXIGUO9Y_330071</name>
</gene>
<accession>A0A653IEH7</accession>
<protein>
    <recommendedName>
        <fullName evidence="4">Lipoprotein</fullName>
    </recommendedName>
</protein>
<sequence>MYTKTAFAVATLALAITSGCTNDTASVTKNSSVVKTEAVSTASATPVSSESKPIALSKKEDFVSIGTQKSYNLSSFFVGQTVQIAPEYLYEHDIYYTHFLQKNENKVNSTIYRYSPGSNTNEVIETVDQTIGSLTGVSHYLFWVASARAEDGIAWTIHSFNLKNGKQDVLDRGVSRFDASIPMLDASTTRVSWLIHDATAKKTTTLMKSFDVAADTIIVHEQYDLSKGKQDGILPFDFRLGDAGRLIHTSTFKDGTKTSRLASDDGRFQRPIGGLIDFEYGADYVAIAEEGHAAFLPLDLKQSDFTYALSDRHSTVDAFRFLSRDRLIFRENTSQLLYADLTRRTVAPLTGMEDTTSKPIYVNGTIAYSVTDGQDVTFHVIDVTP</sequence>
<keyword evidence="3" id="KW-1185">Reference proteome</keyword>
<dbReference type="AlphaFoldDB" id="A0A653IEH7"/>
<evidence type="ECO:0008006" key="4">
    <source>
        <dbReference type="Google" id="ProtNLM"/>
    </source>
</evidence>
<organism evidence="2 3">
    <name type="scientific">Exiguobacterium oxidotolerans</name>
    <dbReference type="NCBI Taxonomy" id="223958"/>
    <lineage>
        <taxon>Bacteria</taxon>
        <taxon>Bacillati</taxon>
        <taxon>Bacillota</taxon>
        <taxon>Bacilli</taxon>
        <taxon>Bacillales</taxon>
        <taxon>Bacillales Family XII. Incertae Sedis</taxon>
        <taxon>Exiguobacterium</taxon>
    </lineage>
</organism>
<evidence type="ECO:0000313" key="2">
    <source>
        <dbReference type="EMBL" id="VWX37647.1"/>
    </source>
</evidence>
<evidence type="ECO:0000256" key="1">
    <source>
        <dbReference type="SAM" id="SignalP"/>
    </source>
</evidence>
<dbReference type="RefSeq" id="WP_159173628.1">
    <property type="nucleotide sequence ID" value="NZ_LR732312.1"/>
</dbReference>
<reference evidence="2 3" key="1">
    <citation type="submission" date="2019-10" db="EMBL/GenBank/DDBJ databases">
        <authorList>
            <person name="Karimi E."/>
        </authorList>
    </citation>
    <scope>NUCLEOTIDE SEQUENCE [LARGE SCALE GENOMIC DNA]</scope>
    <source>
        <strain evidence="2">Exiguobacterium sp. 9Y</strain>
    </source>
</reference>